<proteinExistence type="predicted"/>
<accession>D7MN01</accession>
<reference evidence="2" key="1">
    <citation type="journal article" date="2011" name="Nat. Genet.">
        <title>The Arabidopsis lyrata genome sequence and the basis of rapid genome size change.</title>
        <authorList>
            <person name="Hu T.T."/>
            <person name="Pattyn P."/>
            <person name="Bakker E.G."/>
            <person name="Cao J."/>
            <person name="Cheng J.-F."/>
            <person name="Clark R.M."/>
            <person name="Fahlgren N."/>
            <person name="Fawcett J.A."/>
            <person name="Grimwood J."/>
            <person name="Gundlach H."/>
            <person name="Haberer G."/>
            <person name="Hollister J.D."/>
            <person name="Ossowski S."/>
            <person name="Ottilar R.P."/>
            <person name="Salamov A.A."/>
            <person name="Schneeberger K."/>
            <person name="Spannagl M."/>
            <person name="Wang X."/>
            <person name="Yang L."/>
            <person name="Nasrallah M.E."/>
            <person name="Bergelson J."/>
            <person name="Carrington J.C."/>
            <person name="Gaut B.S."/>
            <person name="Schmutz J."/>
            <person name="Mayer K.F.X."/>
            <person name="Van de Peer Y."/>
            <person name="Grigoriev I.V."/>
            <person name="Nordborg M."/>
            <person name="Weigel D."/>
            <person name="Guo Y.-L."/>
        </authorList>
    </citation>
    <scope>NUCLEOTIDE SEQUENCE [LARGE SCALE GENOMIC DNA]</scope>
    <source>
        <strain evidence="2">cv. MN47</strain>
    </source>
</reference>
<evidence type="ECO:0000313" key="2">
    <source>
        <dbReference type="Proteomes" id="UP000008694"/>
    </source>
</evidence>
<evidence type="ECO:0000313" key="1">
    <source>
        <dbReference type="EMBL" id="EFH43027.1"/>
    </source>
</evidence>
<name>D7MN01_ARALL</name>
<dbReference type="AlphaFoldDB" id="D7MN01"/>
<dbReference type="HOGENOM" id="CLU_2641495_0_0_1"/>
<dbReference type="Proteomes" id="UP000008694">
    <property type="component" value="Unassembled WGS sequence"/>
</dbReference>
<sequence length="77" mass="8713">MKVEVHVSVAYGLYSERESIPKWMTFISSVKMVMISSCRYDGSIGSACQAMAAVDQFALQFGQKIIFLQEPYIFLHV</sequence>
<keyword evidence="2" id="KW-1185">Reference proteome</keyword>
<protein>
    <submittedName>
        <fullName evidence="1">Uncharacterized protein</fullName>
    </submittedName>
</protein>
<organism evidence="2">
    <name type="scientific">Arabidopsis lyrata subsp. lyrata</name>
    <name type="common">Lyre-leaved rock-cress</name>
    <dbReference type="NCBI Taxonomy" id="81972"/>
    <lineage>
        <taxon>Eukaryota</taxon>
        <taxon>Viridiplantae</taxon>
        <taxon>Streptophyta</taxon>
        <taxon>Embryophyta</taxon>
        <taxon>Tracheophyta</taxon>
        <taxon>Spermatophyta</taxon>
        <taxon>Magnoliopsida</taxon>
        <taxon>eudicotyledons</taxon>
        <taxon>Gunneridae</taxon>
        <taxon>Pentapetalae</taxon>
        <taxon>rosids</taxon>
        <taxon>malvids</taxon>
        <taxon>Brassicales</taxon>
        <taxon>Brassicaceae</taxon>
        <taxon>Camelineae</taxon>
        <taxon>Arabidopsis</taxon>
    </lineage>
</organism>
<dbReference type="EMBL" id="GL348720">
    <property type="protein sequence ID" value="EFH43027.1"/>
    <property type="molecule type" value="Genomic_DNA"/>
</dbReference>
<dbReference type="Gramene" id="scaffold_803509.1">
    <property type="protein sequence ID" value="scaffold_803509.1"/>
    <property type="gene ID" value="scaffold_803509.1"/>
</dbReference>
<gene>
    <name evidence="1" type="ORF">ARALYDRAFT_920109</name>
</gene>